<feature type="chain" id="PRO_5047346565" description="Outer membrane protein beta-barrel domain-containing protein" evidence="1">
    <location>
        <begin position="24"/>
        <end position="178"/>
    </location>
</feature>
<dbReference type="Proteomes" id="UP000798808">
    <property type="component" value="Unassembled WGS sequence"/>
</dbReference>
<comment type="caution">
    <text evidence="2">The sequence shown here is derived from an EMBL/GenBank/DDBJ whole genome shotgun (WGS) entry which is preliminary data.</text>
</comment>
<accession>A0ABW9RQ17</accession>
<sequence length="178" mass="19522">MDSILKKCLLLALLSGVGFFAKAQGFGPDPGMKQINFGLGASAYGVPVYFGMDFGITDKITIGPRISYRSYSDRYGFFGNSYKVRYSVTNISFRGDYHFGNHIDGLPGELDLYGGLSVGYTIWSDNYSGNDDFDLEESRAFIGVQAGARWYFHPNWAANAEVSGSSLSGLEVGLSYKF</sequence>
<gene>
    <name evidence="2" type="ORF">E1163_10635</name>
</gene>
<reference evidence="2 3" key="1">
    <citation type="submission" date="2019-02" db="EMBL/GenBank/DDBJ databases">
        <authorList>
            <person name="Goldberg S.R."/>
            <person name="Haltli B.A."/>
            <person name="Correa H."/>
            <person name="Russell K.G."/>
        </authorList>
    </citation>
    <scope>NUCLEOTIDE SEQUENCE [LARGE SCALE GENOMIC DNA]</scope>
    <source>
        <strain evidence="2 3">JCM 16186</strain>
    </source>
</reference>
<organism evidence="2 3">
    <name type="scientific">Fulvivirga kasyanovii</name>
    <dbReference type="NCBI Taxonomy" id="396812"/>
    <lineage>
        <taxon>Bacteria</taxon>
        <taxon>Pseudomonadati</taxon>
        <taxon>Bacteroidota</taxon>
        <taxon>Cytophagia</taxon>
        <taxon>Cytophagales</taxon>
        <taxon>Fulvivirgaceae</taxon>
        <taxon>Fulvivirga</taxon>
    </lineage>
</organism>
<dbReference type="EMBL" id="SMLW01000511">
    <property type="protein sequence ID" value="MTI25399.1"/>
    <property type="molecule type" value="Genomic_DNA"/>
</dbReference>
<evidence type="ECO:0000313" key="3">
    <source>
        <dbReference type="Proteomes" id="UP000798808"/>
    </source>
</evidence>
<proteinExistence type="predicted"/>
<evidence type="ECO:0008006" key="4">
    <source>
        <dbReference type="Google" id="ProtNLM"/>
    </source>
</evidence>
<feature type="signal peptide" evidence="1">
    <location>
        <begin position="1"/>
        <end position="23"/>
    </location>
</feature>
<name>A0ABW9RQ17_9BACT</name>
<dbReference type="Gene3D" id="2.40.160.20">
    <property type="match status" value="1"/>
</dbReference>
<protein>
    <recommendedName>
        <fullName evidence="4">Outer membrane protein beta-barrel domain-containing protein</fullName>
    </recommendedName>
</protein>
<dbReference type="SUPFAM" id="SSF56925">
    <property type="entry name" value="OMPA-like"/>
    <property type="match status" value="1"/>
</dbReference>
<dbReference type="InterPro" id="IPR011250">
    <property type="entry name" value="OMP/PagP_B-barrel"/>
</dbReference>
<evidence type="ECO:0000313" key="2">
    <source>
        <dbReference type="EMBL" id="MTI25399.1"/>
    </source>
</evidence>
<evidence type="ECO:0000256" key="1">
    <source>
        <dbReference type="SAM" id="SignalP"/>
    </source>
</evidence>
<keyword evidence="1" id="KW-0732">Signal</keyword>
<keyword evidence="3" id="KW-1185">Reference proteome</keyword>
<dbReference type="RefSeq" id="WP_155171466.1">
    <property type="nucleotide sequence ID" value="NZ_BAAAFL010000053.1"/>
</dbReference>